<gene>
    <name evidence="1" type="ORF">POM88_006033</name>
</gene>
<protein>
    <submittedName>
        <fullName evidence="1">Uncharacterized protein</fullName>
    </submittedName>
</protein>
<comment type="caution">
    <text evidence="1">The sequence shown here is derived from an EMBL/GenBank/DDBJ whole genome shotgun (WGS) entry which is preliminary data.</text>
</comment>
<organism evidence="1 2">
    <name type="scientific">Heracleum sosnowskyi</name>
    <dbReference type="NCBI Taxonomy" id="360622"/>
    <lineage>
        <taxon>Eukaryota</taxon>
        <taxon>Viridiplantae</taxon>
        <taxon>Streptophyta</taxon>
        <taxon>Embryophyta</taxon>
        <taxon>Tracheophyta</taxon>
        <taxon>Spermatophyta</taxon>
        <taxon>Magnoliopsida</taxon>
        <taxon>eudicotyledons</taxon>
        <taxon>Gunneridae</taxon>
        <taxon>Pentapetalae</taxon>
        <taxon>asterids</taxon>
        <taxon>campanulids</taxon>
        <taxon>Apiales</taxon>
        <taxon>Apiaceae</taxon>
        <taxon>Apioideae</taxon>
        <taxon>apioid superclade</taxon>
        <taxon>Tordylieae</taxon>
        <taxon>Tordyliinae</taxon>
        <taxon>Heracleum</taxon>
    </lineage>
</organism>
<dbReference type="EMBL" id="JAUIZM010000002">
    <property type="protein sequence ID" value="KAK1396170.1"/>
    <property type="molecule type" value="Genomic_DNA"/>
</dbReference>
<reference evidence="1" key="1">
    <citation type="submission" date="2023-02" db="EMBL/GenBank/DDBJ databases">
        <title>Genome of toxic invasive species Heracleum sosnowskyi carries increased number of genes despite the absence of recent whole-genome duplications.</title>
        <authorList>
            <person name="Schelkunov M."/>
            <person name="Shtratnikova V."/>
            <person name="Makarenko M."/>
            <person name="Klepikova A."/>
            <person name="Omelchenko D."/>
            <person name="Novikova G."/>
            <person name="Obukhova E."/>
            <person name="Bogdanov V."/>
            <person name="Penin A."/>
            <person name="Logacheva M."/>
        </authorList>
    </citation>
    <scope>NUCLEOTIDE SEQUENCE</scope>
    <source>
        <strain evidence="1">Hsosn_3</strain>
        <tissue evidence="1">Leaf</tissue>
    </source>
</reference>
<dbReference type="AlphaFoldDB" id="A0AAD8J1U4"/>
<proteinExistence type="predicted"/>
<reference evidence="1" key="2">
    <citation type="submission" date="2023-05" db="EMBL/GenBank/DDBJ databases">
        <authorList>
            <person name="Schelkunov M.I."/>
        </authorList>
    </citation>
    <scope>NUCLEOTIDE SEQUENCE</scope>
    <source>
        <strain evidence="1">Hsosn_3</strain>
        <tissue evidence="1">Leaf</tissue>
    </source>
</reference>
<name>A0AAD8J1U4_9APIA</name>
<evidence type="ECO:0000313" key="1">
    <source>
        <dbReference type="EMBL" id="KAK1396170.1"/>
    </source>
</evidence>
<keyword evidence="2" id="KW-1185">Reference proteome</keyword>
<evidence type="ECO:0000313" key="2">
    <source>
        <dbReference type="Proteomes" id="UP001237642"/>
    </source>
</evidence>
<dbReference type="Proteomes" id="UP001237642">
    <property type="component" value="Unassembled WGS sequence"/>
</dbReference>
<sequence>MLMGLSIVCRRSSRFRAFVKSDIIKFTGQNRNFTIPDEPTPKLLSLEFNRRKRDPEVKSFGLPDVCSAMTSPLGKTSNLINGYGYSRCFGLEEKAKKGPHFGLVLARNYTKKSGEVEWPTNGVMPDFPDLLFTENRDYLVKYNGHRVHADQLAGKGTRYLSTHLKKR</sequence>
<accession>A0AAD8J1U4</accession>